<gene>
    <name evidence="2" type="ORF">FD25_GL000544</name>
</gene>
<dbReference type="PATRIC" id="fig|1423715.3.peg.570"/>
<evidence type="ECO:0000259" key="1">
    <source>
        <dbReference type="Pfam" id="PF14534"/>
    </source>
</evidence>
<sequence>MTDKETIIQLYRDENTAMVQKDISRLNEILTDGMALTHMTGYVQPKFEWIDQIQNGEMQYFSSQEEAIQDVQIDGDQASLVGQNRVQAKIWGGGINTWPLQMQMFYHKQAGQWRITRQVASTY</sequence>
<dbReference type="Gene3D" id="3.10.450.50">
    <property type="match status" value="1"/>
</dbReference>
<dbReference type="Proteomes" id="UP000051955">
    <property type="component" value="Unassembled WGS sequence"/>
</dbReference>
<dbReference type="RefSeq" id="WP_057803634.1">
    <property type="nucleotide sequence ID" value="NZ_AZDV01000026.1"/>
</dbReference>
<dbReference type="EMBL" id="AZDV01000026">
    <property type="protein sequence ID" value="KRK94574.1"/>
    <property type="molecule type" value="Genomic_DNA"/>
</dbReference>
<dbReference type="Pfam" id="PF14534">
    <property type="entry name" value="DUF4440"/>
    <property type="match status" value="1"/>
</dbReference>
<dbReference type="STRING" id="1423715.FD25_GL000544"/>
<evidence type="ECO:0000313" key="2">
    <source>
        <dbReference type="EMBL" id="KRK94574.1"/>
    </source>
</evidence>
<keyword evidence="3" id="KW-1185">Reference proteome</keyword>
<comment type="caution">
    <text evidence="2">The sequence shown here is derived from an EMBL/GenBank/DDBJ whole genome shotgun (WGS) entry which is preliminary data.</text>
</comment>
<proteinExistence type="predicted"/>
<evidence type="ECO:0000313" key="3">
    <source>
        <dbReference type="Proteomes" id="UP000051955"/>
    </source>
</evidence>
<dbReference type="InterPro" id="IPR027843">
    <property type="entry name" value="DUF4440"/>
</dbReference>
<name>A0A0R1LFF2_9LACO</name>
<dbReference type="SUPFAM" id="SSF54427">
    <property type="entry name" value="NTF2-like"/>
    <property type="match status" value="1"/>
</dbReference>
<dbReference type="OrthoDB" id="3253136at2"/>
<protein>
    <recommendedName>
        <fullName evidence="1">DUF4440 domain-containing protein</fullName>
    </recommendedName>
</protein>
<dbReference type="InterPro" id="IPR032710">
    <property type="entry name" value="NTF2-like_dom_sf"/>
</dbReference>
<dbReference type="AlphaFoldDB" id="A0A0R1LFF2"/>
<reference evidence="2 3" key="1">
    <citation type="journal article" date="2015" name="Genome Announc.">
        <title>Expanding the biotechnology potential of lactobacilli through comparative genomics of 213 strains and associated genera.</title>
        <authorList>
            <person name="Sun Z."/>
            <person name="Harris H.M."/>
            <person name="McCann A."/>
            <person name="Guo C."/>
            <person name="Argimon S."/>
            <person name="Zhang W."/>
            <person name="Yang X."/>
            <person name="Jeffery I.B."/>
            <person name="Cooney J.C."/>
            <person name="Kagawa T.F."/>
            <person name="Liu W."/>
            <person name="Song Y."/>
            <person name="Salvetti E."/>
            <person name="Wrobel A."/>
            <person name="Rasinkangas P."/>
            <person name="Parkhill J."/>
            <person name="Rea M.C."/>
            <person name="O'Sullivan O."/>
            <person name="Ritari J."/>
            <person name="Douillard F.P."/>
            <person name="Paul Ross R."/>
            <person name="Yang R."/>
            <person name="Briner A.E."/>
            <person name="Felis G.E."/>
            <person name="de Vos W.M."/>
            <person name="Barrangou R."/>
            <person name="Klaenhammer T.R."/>
            <person name="Caufield P.W."/>
            <person name="Cui Y."/>
            <person name="Zhang H."/>
            <person name="O'Toole P.W."/>
        </authorList>
    </citation>
    <scope>NUCLEOTIDE SEQUENCE [LARGE SCALE GENOMIC DNA]</scope>
    <source>
        <strain evidence="2 3">DSM 19394</strain>
    </source>
</reference>
<feature type="domain" description="DUF4440" evidence="1">
    <location>
        <begin position="7"/>
        <end position="115"/>
    </location>
</feature>
<organism evidence="2 3">
    <name type="scientific">Levilactobacillus acidifarinae DSM 19394 = JCM 15949</name>
    <dbReference type="NCBI Taxonomy" id="1423715"/>
    <lineage>
        <taxon>Bacteria</taxon>
        <taxon>Bacillati</taxon>
        <taxon>Bacillota</taxon>
        <taxon>Bacilli</taxon>
        <taxon>Lactobacillales</taxon>
        <taxon>Lactobacillaceae</taxon>
        <taxon>Levilactobacillus</taxon>
    </lineage>
</organism>
<accession>A0A0R1LFF2</accession>